<organism evidence="1 2">
    <name type="scientific">Pseudaminobacter soli</name>
    <name type="common">ex Zhang et al. 2022</name>
    <dbReference type="NCBI Taxonomy" id="2831468"/>
    <lineage>
        <taxon>Bacteria</taxon>
        <taxon>Pseudomonadati</taxon>
        <taxon>Pseudomonadota</taxon>
        <taxon>Alphaproteobacteria</taxon>
        <taxon>Hyphomicrobiales</taxon>
        <taxon>Phyllobacteriaceae</taxon>
        <taxon>Pseudaminobacter</taxon>
    </lineage>
</organism>
<gene>
    <name evidence="1" type="ORF">KEU06_09560</name>
</gene>
<reference evidence="1" key="1">
    <citation type="submission" date="2021-04" db="EMBL/GenBank/DDBJ databases">
        <title>Pseudaminobacter soli sp. nov., isolated from paddy soil contaminated by heavy metals.</title>
        <authorList>
            <person name="Zhang K."/>
        </authorList>
    </citation>
    <scope>NUCLEOTIDE SEQUENCE</scope>
    <source>
        <strain evidence="1">19-2017</strain>
    </source>
</reference>
<dbReference type="AlphaFoldDB" id="A0A942E5I9"/>
<dbReference type="EMBL" id="JAGWCR010000004">
    <property type="protein sequence ID" value="MBS3648852.1"/>
    <property type="molecule type" value="Genomic_DNA"/>
</dbReference>
<evidence type="ECO:0000313" key="1">
    <source>
        <dbReference type="EMBL" id="MBS3648852.1"/>
    </source>
</evidence>
<name>A0A942E5I9_9HYPH</name>
<evidence type="ECO:0000313" key="2">
    <source>
        <dbReference type="Proteomes" id="UP000680348"/>
    </source>
</evidence>
<proteinExistence type="predicted"/>
<accession>A0A942E5I9</accession>
<keyword evidence="2" id="KW-1185">Reference proteome</keyword>
<dbReference type="Proteomes" id="UP000680348">
    <property type="component" value="Unassembled WGS sequence"/>
</dbReference>
<sequence length="143" mass="16380">MQVQVVRKPNRLSGRKLETEVFEREDPPSRDAGVKARFLIDRHGTPEAALGFIQERLLFHVEGTETYVYWKAVAAVVKRIKTGKKDGDHRRGRGELKVDPKSTYFRIPKFVKEGLGPIIPEPVERPKITLKTRSQSTVLRPYS</sequence>
<protein>
    <submittedName>
        <fullName evidence="1">Uncharacterized protein</fullName>
    </submittedName>
</protein>
<dbReference type="RefSeq" id="WP_188254414.1">
    <property type="nucleotide sequence ID" value="NZ_JABVCF010000004.1"/>
</dbReference>
<comment type="caution">
    <text evidence="1">The sequence shown here is derived from an EMBL/GenBank/DDBJ whole genome shotgun (WGS) entry which is preliminary data.</text>
</comment>